<sequence>MPPWRTLTSNNKFSGCKQDKVRQCEPGGSNAEELFEIHVVSNTFWPSSLNYERFPLSSENDYSRSCLSDCNRVVAAIKDGTCWKKKLPLSKGRLERSTYGKALVKVPKSDDSSKFPLFPSSDEGKKNQPTPILAVSILLGLLQDLITLPSLCTDTSKPSMMPHNPSPKDAEAAGGGNYPSGSPGKNLHIRQNQESHRNRGSGLGRRRRRCRSSNKGAWFIRTPEASPSLLLIPGELTGPRRSSAEWGRTGSGWNQGESITVHNRRRGGAAEGDFLGVGFLREGVEEPGESFFMERPVQLSGRVAAAAVSPGNATDYCTLRIGESGVRHLSKY</sequence>
<organism evidence="2 3">
    <name type="scientific">Rhododendron griersonianum</name>
    <dbReference type="NCBI Taxonomy" id="479676"/>
    <lineage>
        <taxon>Eukaryota</taxon>
        <taxon>Viridiplantae</taxon>
        <taxon>Streptophyta</taxon>
        <taxon>Embryophyta</taxon>
        <taxon>Tracheophyta</taxon>
        <taxon>Spermatophyta</taxon>
        <taxon>Magnoliopsida</taxon>
        <taxon>eudicotyledons</taxon>
        <taxon>Gunneridae</taxon>
        <taxon>Pentapetalae</taxon>
        <taxon>asterids</taxon>
        <taxon>Ericales</taxon>
        <taxon>Ericaceae</taxon>
        <taxon>Ericoideae</taxon>
        <taxon>Rhodoreae</taxon>
        <taxon>Rhododendron</taxon>
    </lineage>
</organism>
<comment type="caution">
    <text evidence="2">The sequence shown here is derived from an EMBL/GenBank/DDBJ whole genome shotgun (WGS) entry which is preliminary data.</text>
</comment>
<evidence type="ECO:0000313" key="3">
    <source>
        <dbReference type="Proteomes" id="UP000823749"/>
    </source>
</evidence>
<dbReference type="Proteomes" id="UP000823749">
    <property type="component" value="Chromosome 7"/>
</dbReference>
<reference evidence="2" key="1">
    <citation type="submission" date="2020-08" db="EMBL/GenBank/DDBJ databases">
        <title>Plant Genome Project.</title>
        <authorList>
            <person name="Zhang R.-G."/>
        </authorList>
    </citation>
    <scope>NUCLEOTIDE SEQUENCE</scope>
    <source>
        <strain evidence="2">WSP0</strain>
        <tissue evidence="2">Leaf</tissue>
    </source>
</reference>
<dbReference type="AlphaFoldDB" id="A0AAV6JCR5"/>
<dbReference type="EMBL" id="JACTNZ010000007">
    <property type="protein sequence ID" value="KAG5538931.1"/>
    <property type="molecule type" value="Genomic_DNA"/>
</dbReference>
<evidence type="ECO:0000256" key="1">
    <source>
        <dbReference type="SAM" id="MobiDB-lite"/>
    </source>
</evidence>
<feature type="region of interest" description="Disordered" evidence="1">
    <location>
        <begin position="156"/>
        <end position="210"/>
    </location>
</feature>
<accession>A0AAV6JCR5</accession>
<evidence type="ECO:0000313" key="2">
    <source>
        <dbReference type="EMBL" id="KAG5538931.1"/>
    </source>
</evidence>
<name>A0AAV6JCR5_9ERIC</name>
<keyword evidence="3" id="KW-1185">Reference proteome</keyword>
<gene>
    <name evidence="2" type="ORF">RHGRI_019473</name>
</gene>
<protein>
    <submittedName>
        <fullName evidence="2">Uncharacterized protein</fullName>
    </submittedName>
</protein>
<proteinExistence type="predicted"/>